<dbReference type="OrthoDB" id="5694214at2"/>
<organism evidence="8 9">
    <name type="scientific">Marinifilum flexuosum</name>
    <dbReference type="NCBI Taxonomy" id="1117708"/>
    <lineage>
        <taxon>Bacteria</taxon>
        <taxon>Pseudomonadati</taxon>
        <taxon>Bacteroidota</taxon>
        <taxon>Bacteroidia</taxon>
        <taxon>Marinilabiliales</taxon>
        <taxon>Marinifilaceae</taxon>
    </lineage>
</organism>
<keyword evidence="9" id="KW-1185">Reference proteome</keyword>
<dbReference type="CDD" id="cd08977">
    <property type="entry name" value="SusD"/>
    <property type="match status" value="1"/>
</dbReference>
<dbReference type="RefSeq" id="WP_120241452.1">
    <property type="nucleotide sequence ID" value="NZ_RAPQ01000012.1"/>
</dbReference>
<evidence type="ECO:0000313" key="9">
    <source>
        <dbReference type="Proteomes" id="UP000284531"/>
    </source>
</evidence>
<dbReference type="InterPro" id="IPR011990">
    <property type="entry name" value="TPR-like_helical_dom_sf"/>
</dbReference>
<evidence type="ECO:0000259" key="6">
    <source>
        <dbReference type="Pfam" id="PF07980"/>
    </source>
</evidence>
<feature type="domain" description="RagB/SusD" evidence="6">
    <location>
        <begin position="355"/>
        <end position="486"/>
    </location>
</feature>
<keyword evidence="5" id="KW-0998">Cell outer membrane</keyword>
<sequence length="511" mass="56729">MKFSKYYIFIIGLALTFSITSCNEDRFLDKEPIGKLSSETYLETDEEVKTVIVGIYNSMQNNFSSGAWASVYFIKNLPADDCLAGSSPGDQTGYQNIDDFAIQTTNAKIEAIWTNFYKAISSANTIINLVEPNTDAKQEMIAEAKALRAYQYLELVTMFGGVPLMTVNPVSSADYHLPRSSVADVYTQIEKDLSEAIPDLPMKSEYSAADRYRMSKGAAQAYYGKALLYQKKYADAATQLAAVISRGEYDLEPNFADVWTKETEFGQESLFEISYTAQEGYDWGNFPWGGGNENNIEVQLQGPRGNLFNLSGSSLDIVNGWGFNMPSAKIGQAFIDAGDTERGNATVISAADFEATGGVIEDENAHDYEGFMRLKYVTRASETSTNGVAELNYTTNWRLLRYADVLLMAAEAYHFSDQDGLALVEINKVRDRASLADIEASGDVFQAIVTERQLELAFEGSRYWDLVRWNLAVQELGSLGYSANKHELFPIPQNEIIANNSISETDQNPGY</sequence>
<dbReference type="SUPFAM" id="SSF48452">
    <property type="entry name" value="TPR-like"/>
    <property type="match status" value="1"/>
</dbReference>
<keyword evidence="3" id="KW-0732">Signal</keyword>
<comment type="subcellular location">
    <subcellularLocation>
        <location evidence="1">Cell outer membrane</location>
    </subcellularLocation>
</comment>
<evidence type="ECO:0000259" key="7">
    <source>
        <dbReference type="Pfam" id="PF14322"/>
    </source>
</evidence>
<dbReference type="Gene3D" id="1.25.40.390">
    <property type="match status" value="1"/>
</dbReference>
<dbReference type="EMBL" id="RAPQ01000012">
    <property type="protein sequence ID" value="RKD96796.1"/>
    <property type="molecule type" value="Genomic_DNA"/>
</dbReference>
<comment type="caution">
    <text evidence="8">The sequence shown here is derived from an EMBL/GenBank/DDBJ whole genome shotgun (WGS) entry which is preliminary data.</text>
</comment>
<keyword evidence="4" id="KW-0472">Membrane</keyword>
<evidence type="ECO:0000256" key="1">
    <source>
        <dbReference type="ARBA" id="ARBA00004442"/>
    </source>
</evidence>
<proteinExistence type="inferred from homology"/>
<reference evidence="8 9" key="1">
    <citation type="submission" date="2018-09" db="EMBL/GenBank/DDBJ databases">
        <title>Genomic Encyclopedia of Archaeal and Bacterial Type Strains, Phase II (KMG-II): from individual species to whole genera.</title>
        <authorList>
            <person name="Goeker M."/>
        </authorList>
    </citation>
    <scope>NUCLEOTIDE SEQUENCE [LARGE SCALE GENOMIC DNA]</scope>
    <source>
        <strain evidence="8 9">DSM 21950</strain>
    </source>
</reference>
<evidence type="ECO:0000256" key="3">
    <source>
        <dbReference type="ARBA" id="ARBA00022729"/>
    </source>
</evidence>
<dbReference type="InterPro" id="IPR012944">
    <property type="entry name" value="SusD_RagB_dom"/>
</dbReference>
<name>A0A419WN23_9BACT</name>
<comment type="similarity">
    <text evidence="2">Belongs to the SusD family.</text>
</comment>
<dbReference type="Proteomes" id="UP000284531">
    <property type="component" value="Unassembled WGS sequence"/>
</dbReference>
<dbReference type="GO" id="GO:0009279">
    <property type="term" value="C:cell outer membrane"/>
    <property type="evidence" value="ECO:0007669"/>
    <property type="project" value="UniProtKB-SubCell"/>
</dbReference>
<dbReference type="Pfam" id="PF07980">
    <property type="entry name" value="SusD_RagB"/>
    <property type="match status" value="1"/>
</dbReference>
<evidence type="ECO:0000313" key="8">
    <source>
        <dbReference type="EMBL" id="RKD96796.1"/>
    </source>
</evidence>
<dbReference type="InterPro" id="IPR033985">
    <property type="entry name" value="SusD-like_N"/>
</dbReference>
<protein>
    <submittedName>
        <fullName evidence="8">SusD-like starch-binding protein associating with outer membrane</fullName>
    </submittedName>
</protein>
<accession>A0A419WN23</accession>
<dbReference type="AlphaFoldDB" id="A0A419WN23"/>
<gene>
    <name evidence="8" type="ORF">BXY64_3743</name>
</gene>
<evidence type="ECO:0000256" key="2">
    <source>
        <dbReference type="ARBA" id="ARBA00006275"/>
    </source>
</evidence>
<dbReference type="Pfam" id="PF14322">
    <property type="entry name" value="SusD-like_3"/>
    <property type="match status" value="1"/>
</dbReference>
<evidence type="ECO:0000256" key="5">
    <source>
        <dbReference type="ARBA" id="ARBA00023237"/>
    </source>
</evidence>
<dbReference type="PROSITE" id="PS51257">
    <property type="entry name" value="PROKAR_LIPOPROTEIN"/>
    <property type="match status" value="1"/>
</dbReference>
<evidence type="ECO:0000256" key="4">
    <source>
        <dbReference type="ARBA" id="ARBA00023136"/>
    </source>
</evidence>
<feature type="domain" description="SusD-like N-terminal" evidence="7">
    <location>
        <begin position="27"/>
        <end position="225"/>
    </location>
</feature>